<proteinExistence type="inferred from homology"/>
<keyword evidence="16" id="KW-1185">Reference proteome</keyword>
<dbReference type="Pfam" id="PF07774">
    <property type="entry name" value="EMC1_C"/>
    <property type="match status" value="1"/>
</dbReference>
<dbReference type="EMBL" id="CAJVPK010000479">
    <property type="protein sequence ID" value="CAG8515703.1"/>
    <property type="molecule type" value="Genomic_DNA"/>
</dbReference>
<keyword evidence="6 12" id="KW-0732">Signal</keyword>
<dbReference type="InterPro" id="IPR026895">
    <property type="entry name" value="EMC1"/>
</dbReference>
<sequence length="908" mass="103709">MISLKFLSLLILTFALQCQLSLGLYADQAGVNDWHQQYIGTPKFSSFHRTSRGATILAASERNVIASINPRNGNIEWRQIFEKDENILAFKGHGNTVISVTSIPQGDQLNGYTIRLWDIQTGFMIWEKKMDLIKSIDTSRIDIVFVNNSCVLILIGRNIIINLDSTNGREIWRSDMSDSSTTLNKLVGYEDNLYAIGLKKSSYSYNTIEVITFNIRSGFLKSTSLSSKINHIKDMMVLGGGTNTGFIIWIEKKVMRVNKLGTDVIEEASLETLYRSVVPSFADHTGELELIDLNLGSRTEFLAQVPTKNGYSAAVFKVDPIGGRLQEGVSVYSGTFDKKDRFILSRTRTLPQSSLEVLLKSNKEKVQVAYRMFAVSSDGSTHFFKESSVIWQREESLAHTKEVEFLDLPERKLWTQEVDELESETISPFIRYFRRLRTHFEQLKGLPDYLITYIQRFATGDYNKDPTPAKLSLHRDTFGFRKLLIFITRNKVIALDTINKGQVVWSRYFGDEVLEFQKIFVVRSSTVKFPPIVVAIGIQKNFTEDSKGSILTRLFRLDALTGNDFILTDDNNVSNFPPTFDISGKIREIFKLPLEESEERTHILALVDEDLKARLIIRLFSNRAIKAFVKFTPSFYFVLTDGVGSSFLKGYNIADTNEYPYKAEEMWAMEFSVDEKLAAIGQRPHHEKVASLGRVLVENTIVYHFWKDNQIEKGYEIVVYDLYESEQANERFDKFNLSSFSFDRPYVSAQSFMFPYGIRSIGVTTTKNGIAMREFLFALDTDQILGIPKRILDPRRPQRALTNEDKEEMLIPYESAIPDNKRFILSYHLPIVGIRKIVTSPALLESTSLVLAYGLDLWFTREAPSKTFDVLSEDFSKGTLLATILGLVIGILITKPMVRRKILKSRWY</sequence>
<dbReference type="OrthoDB" id="28092at2759"/>
<evidence type="ECO:0000256" key="4">
    <source>
        <dbReference type="ARBA" id="ARBA00020824"/>
    </source>
</evidence>
<feature type="chain" id="PRO_5040337479" description="ER membrane protein complex subunit 1" evidence="12">
    <location>
        <begin position="24"/>
        <end position="908"/>
    </location>
</feature>
<evidence type="ECO:0000256" key="3">
    <source>
        <dbReference type="ARBA" id="ARBA00011276"/>
    </source>
</evidence>
<dbReference type="InterPro" id="IPR015943">
    <property type="entry name" value="WD40/YVTN_repeat-like_dom_sf"/>
</dbReference>
<evidence type="ECO:0000259" key="13">
    <source>
        <dbReference type="Pfam" id="PF07774"/>
    </source>
</evidence>
<comment type="subcellular location">
    <subcellularLocation>
        <location evidence="1">Endoplasmic reticulum membrane</location>
        <topology evidence="1">Single-pass type I membrane protein</topology>
    </subcellularLocation>
</comment>
<dbReference type="AlphaFoldDB" id="A0A9N9A3B9"/>
<reference evidence="15" key="1">
    <citation type="submission" date="2021-06" db="EMBL/GenBank/DDBJ databases">
        <authorList>
            <person name="Kallberg Y."/>
            <person name="Tangrot J."/>
            <person name="Rosling A."/>
        </authorList>
    </citation>
    <scope>NUCLEOTIDE SEQUENCE</scope>
    <source>
        <strain evidence="15">AZ414A</strain>
    </source>
</reference>
<evidence type="ECO:0000256" key="11">
    <source>
        <dbReference type="SAM" id="Phobius"/>
    </source>
</evidence>
<evidence type="ECO:0000259" key="14">
    <source>
        <dbReference type="Pfam" id="PF25293"/>
    </source>
</evidence>
<evidence type="ECO:0000256" key="2">
    <source>
        <dbReference type="ARBA" id="ARBA00007904"/>
    </source>
</evidence>
<dbReference type="PANTHER" id="PTHR21573:SF0">
    <property type="entry name" value="ER MEMBRANE PROTEIN COMPLEX SUBUNIT 1"/>
    <property type="match status" value="1"/>
</dbReference>
<organism evidence="15 16">
    <name type="scientific">Diversispora eburnea</name>
    <dbReference type="NCBI Taxonomy" id="1213867"/>
    <lineage>
        <taxon>Eukaryota</taxon>
        <taxon>Fungi</taxon>
        <taxon>Fungi incertae sedis</taxon>
        <taxon>Mucoromycota</taxon>
        <taxon>Glomeromycotina</taxon>
        <taxon>Glomeromycetes</taxon>
        <taxon>Diversisporales</taxon>
        <taxon>Diversisporaceae</taxon>
        <taxon>Diversispora</taxon>
    </lineage>
</organism>
<dbReference type="PANTHER" id="PTHR21573">
    <property type="entry name" value="ER MEMBRANE PROTEIN COMPLEX SUBUNIT 1"/>
    <property type="match status" value="1"/>
</dbReference>
<feature type="transmembrane region" description="Helical" evidence="11">
    <location>
        <begin position="880"/>
        <end position="898"/>
    </location>
</feature>
<evidence type="ECO:0000313" key="16">
    <source>
        <dbReference type="Proteomes" id="UP000789706"/>
    </source>
</evidence>
<name>A0A9N9A3B9_9GLOM</name>
<evidence type="ECO:0000256" key="10">
    <source>
        <dbReference type="ARBA" id="ARBA00023180"/>
    </source>
</evidence>
<keyword evidence="9 11" id="KW-0472">Membrane</keyword>
<gene>
    <name evidence="15" type="ORF">DEBURN_LOCUS5404</name>
</gene>
<comment type="similarity">
    <text evidence="2">Belongs to the EMC1 family.</text>
</comment>
<dbReference type="GO" id="GO:0072546">
    <property type="term" value="C:EMC complex"/>
    <property type="evidence" value="ECO:0007669"/>
    <property type="project" value="InterPro"/>
</dbReference>
<keyword evidence="5 11" id="KW-0812">Transmembrane</keyword>
<feature type="domain" description="EMC1 first beta-propeller" evidence="14">
    <location>
        <begin position="24"/>
        <end position="395"/>
    </location>
</feature>
<dbReference type="Gene3D" id="2.130.10.10">
    <property type="entry name" value="YVTN repeat-like/Quinoprotein amine dehydrogenase"/>
    <property type="match status" value="1"/>
</dbReference>
<dbReference type="GO" id="GO:0034975">
    <property type="term" value="P:protein folding in endoplasmic reticulum"/>
    <property type="evidence" value="ECO:0007669"/>
    <property type="project" value="TreeGrafter"/>
</dbReference>
<dbReference type="Pfam" id="PF25293">
    <property type="entry name" value="Beta-prop_EMC1_N"/>
    <property type="match status" value="1"/>
</dbReference>
<evidence type="ECO:0000313" key="15">
    <source>
        <dbReference type="EMBL" id="CAG8515703.1"/>
    </source>
</evidence>
<dbReference type="SUPFAM" id="SSF50998">
    <property type="entry name" value="Quinoprotein alcohol dehydrogenase-like"/>
    <property type="match status" value="1"/>
</dbReference>
<evidence type="ECO:0000256" key="7">
    <source>
        <dbReference type="ARBA" id="ARBA00022824"/>
    </source>
</evidence>
<keyword evidence="8 11" id="KW-1133">Transmembrane helix</keyword>
<dbReference type="InterPro" id="IPR011047">
    <property type="entry name" value="Quinoprotein_ADH-like_sf"/>
</dbReference>
<feature type="signal peptide" evidence="12">
    <location>
        <begin position="1"/>
        <end position="23"/>
    </location>
</feature>
<dbReference type="Proteomes" id="UP000789706">
    <property type="component" value="Unassembled WGS sequence"/>
</dbReference>
<comment type="caution">
    <text evidence="15">The sequence shown here is derived from an EMBL/GenBank/DDBJ whole genome shotgun (WGS) entry which is preliminary data.</text>
</comment>
<feature type="domain" description="ER membrane protein complex subunit 1 C-terminal" evidence="13">
    <location>
        <begin position="698"/>
        <end position="907"/>
    </location>
</feature>
<accession>A0A9N9A3B9</accession>
<evidence type="ECO:0000256" key="8">
    <source>
        <dbReference type="ARBA" id="ARBA00022989"/>
    </source>
</evidence>
<evidence type="ECO:0000256" key="6">
    <source>
        <dbReference type="ARBA" id="ARBA00022729"/>
    </source>
</evidence>
<dbReference type="InterPro" id="IPR011678">
    <property type="entry name" value="EMC1_C"/>
</dbReference>
<evidence type="ECO:0000256" key="12">
    <source>
        <dbReference type="SAM" id="SignalP"/>
    </source>
</evidence>
<evidence type="ECO:0000256" key="9">
    <source>
        <dbReference type="ARBA" id="ARBA00023136"/>
    </source>
</evidence>
<evidence type="ECO:0000256" key="1">
    <source>
        <dbReference type="ARBA" id="ARBA00004115"/>
    </source>
</evidence>
<evidence type="ECO:0000256" key="5">
    <source>
        <dbReference type="ARBA" id="ARBA00022692"/>
    </source>
</evidence>
<comment type="subunit">
    <text evidence="3">Component of the ER membrane protein complex (EMC).</text>
</comment>
<keyword evidence="7" id="KW-0256">Endoplasmic reticulum</keyword>
<dbReference type="InterPro" id="IPR058545">
    <property type="entry name" value="Beta-prop_EMC1_1st"/>
</dbReference>
<keyword evidence="10" id="KW-0325">Glycoprotein</keyword>
<protein>
    <recommendedName>
        <fullName evidence="4">ER membrane protein complex subunit 1</fullName>
    </recommendedName>
</protein>